<dbReference type="Pfam" id="PF26639">
    <property type="entry name" value="Het-6_barrel"/>
    <property type="match status" value="1"/>
</dbReference>
<accession>S3CSQ4</accession>
<dbReference type="InterPro" id="IPR052895">
    <property type="entry name" value="HetReg/Transcr_Mod"/>
</dbReference>
<dbReference type="eggNOG" id="ENOG502SIE8">
    <property type="taxonomic scope" value="Eukaryota"/>
</dbReference>
<feature type="domain" description="Heterokaryon incompatibility" evidence="1">
    <location>
        <begin position="53"/>
        <end position="247"/>
    </location>
</feature>
<keyword evidence="3" id="KW-1185">Reference proteome</keyword>
<evidence type="ECO:0000259" key="1">
    <source>
        <dbReference type="Pfam" id="PF06985"/>
    </source>
</evidence>
<dbReference type="KEGG" id="glz:GLAREA_09816"/>
<name>S3CSQ4_GLAL2</name>
<dbReference type="InterPro" id="IPR010730">
    <property type="entry name" value="HET"/>
</dbReference>
<dbReference type="OrthoDB" id="2157530at2759"/>
<dbReference type="OMA" id="FFTRPWW"/>
<evidence type="ECO:0000313" key="3">
    <source>
        <dbReference type="Proteomes" id="UP000016922"/>
    </source>
</evidence>
<proteinExistence type="predicted"/>
<sequence>MTQTTKGYQYRTLQRCRNEIRLLRILPADNNKKLKLLPACHVFHASLDEQPDFVALSYVWGSSTTQRVILVEDSEFRVTKNLYDALMMLRPFDDELVIWIDGLCINQSDNEEKSWQVDLMADIYSKARRVVAWLGPAESEDDSVVDYMNALGEKAEACGLDNGFETHQRLWHIMALFPRERLDLVQPTAMIELEVPSGEILKVSLGALRKSFYSISGWHGQENLLPVAGMERFFTRPWWGRMWVLQEITLPENAEFFYGSKRITRRRCTAALHAFCALRLVLMNIHINKLKPLNGYHFQIIEALFQHRPEVMLSSWNIYRYSTFPLVALLRATCVGSINPNRHGAHHLAATDPRDKVFALLGLAADRKKLAKMGVFPDYSRSCEEIYTTTMVAMLRQGHMSLLSFCQSPKIQSNLPSWVPDWSRSATHMLQDVRNDHVTLYPEFSASGPLPSHSKIRVIKREGKVAGISLQCYLYDEIHEVGSFSKRISSHVVPLNETHSWPVKWLVEFMRLTYHNSQRYVEFSDRVHAAARTSIGGVCYSENTEMVRVGEEHFLDAVRLLKNNIEKIKSNRIRLGLQQLWKKVTQIDKPRMKAIRSKFGSEIIGKSLGRLPFVTGKGHLVLGPEYVKRGDFVALIKGTQVPFILRRQSDGQYQLVSEAYVDGIMDGEAIKNARWCEANLV</sequence>
<dbReference type="GeneID" id="19468863"/>
<reference evidence="2 3" key="1">
    <citation type="journal article" date="2013" name="BMC Genomics">
        <title>Genomics-driven discovery of the pneumocandin biosynthetic gene cluster in the fungus Glarea lozoyensis.</title>
        <authorList>
            <person name="Chen L."/>
            <person name="Yue Q."/>
            <person name="Zhang X."/>
            <person name="Xiang M."/>
            <person name="Wang C."/>
            <person name="Li S."/>
            <person name="Che Y."/>
            <person name="Ortiz-Lopez F.J."/>
            <person name="Bills G.F."/>
            <person name="Liu X."/>
            <person name="An Z."/>
        </authorList>
    </citation>
    <scope>NUCLEOTIDE SEQUENCE [LARGE SCALE GENOMIC DNA]</scope>
    <source>
        <strain evidence="3">ATCC 20868 / MF5171</strain>
    </source>
</reference>
<dbReference type="AlphaFoldDB" id="S3CSQ4"/>
<evidence type="ECO:0000313" key="2">
    <source>
        <dbReference type="EMBL" id="EPE28695.1"/>
    </source>
</evidence>
<gene>
    <name evidence="2" type="ORF">GLAREA_09816</name>
</gene>
<dbReference type="Pfam" id="PF06985">
    <property type="entry name" value="HET"/>
    <property type="match status" value="1"/>
</dbReference>
<dbReference type="RefSeq" id="XP_008084603.1">
    <property type="nucleotide sequence ID" value="XM_008086412.1"/>
</dbReference>
<dbReference type="EMBL" id="KE145368">
    <property type="protein sequence ID" value="EPE28695.1"/>
    <property type="molecule type" value="Genomic_DNA"/>
</dbReference>
<protein>
    <recommendedName>
        <fullName evidence="1">Heterokaryon incompatibility domain-containing protein</fullName>
    </recommendedName>
</protein>
<dbReference type="Proteomes" id="UP000016922">
    <property type="component" value="Unassembled WGS sequence"/>
</dbReference>
<dbReference type="PANTHER" id="PTHR24148">
    <property type="entry name" value="ANKYRIN REPEAT DOMAIN-CONTAINING PROTEIN 39 HOMOLOG-RELATED"/>
    <property type="match status" value="1"/>
</dbReference>
<dbReference type="HOGENOM" id="CLU_004184_7_4_1"/>
<organism evidence="2 3">
    <name type="scientific">Glarea lozoyensis (strain ATCC 20868 / MF5171)</name>
    <dbReference type="NCBI Taxonomy" id="1116229"/>
    <lineage>
        <taxon>Eukaryota</taxon>
        <taxon>Fungi</taxon>
        <taxon>Dikarya</taxon>
        <taxon>Ascomycota</taxon>
        <taxon>Pezizomycotina</taxon>
        <taxon>Leotiomycetes</taxon>
        <taxon>Helotiales</taxon>
        <taxon>Helotiaceae</taxon>
        <taxon>Glarea</taxon>
    </lineage>
</organism>
<dbReference type="PANTHER" id="PTHR24148:SF73">
    <property type="entry name" value="HET DOMAIN PROTEIN (AFU_ORTHOLOGUE AFUA_8G01020)"/>
    <property type="match status" value="1"/>
</dbReference>